<keyword evidence="1" id="KW-0472">Membrane</keyword>
<dbReference type="Proteomes" id="UP000677436">
    <property type="component" value="Chromosome"/>
</dbReference>
<keyword evidence="1" id="KW-1133">Transmembrane helix</keyword>
<dbReference type="EMBL" id="AP024601">
    <property type="protein sequence ID" value="BCU81010.1"/>
    <property type="molecule type" value="Genomic_DNA"/>
</dbReference>
<dbReference type="KEGG" id="pabs:JIR001_07930"/>
<evidence type="ECO:0000313" key="3">
    <source>
        <dbReference type="Proteomes" id="UP000677436"/>
    </source>
</evidence>
<keyword evidence="3" id="KW-1185">Reference proteome</keyword>
<reference evidence="2" key="2">
    <citation type="journal article" date="2021" name="Microbiol. Resour. Announc.">
        <title>Complete Genome Sequence of Polycladomyces abyssicola JIR-001T, Isolated from Hemipelagic Sediment in Deep Seawater.</title>
        <authorList>
            <person name="Tsubouchi T."/>
            <person name="Kaneko Y."/>
        </authorList>
    </citation>
    <scope>NUCLEOTIDE SEQUENCE</scope>
    <source>
        <strain evidence="2">JIR-001</strain>
    </source>
</reference>
<evidence type="ECO:0000313" key="2">
    <source>
        <dbReference type="EMBL" id="BCU81010.1"/>
    </source>
</evidence>
<organism evidence="2 3">
    <name type="scientific">Polycladomyces abyssicola</name>
    <dbReference type="NCBI Taxonomy" id="1125966"/>
    <lineage>
        <taxon>Bacteria</taxon>
        <taxon>Bacillati</taxon>
        <taxon>Bacillota</taxon>
        <taxon>Bacilli</taxon>
        <taxon>Bacillales</taxon>
        <taxon>Thermoactinomycetaceae</taxon>
        <taxon>Polycladomyces</taxon>
    </lineage>
</organism>
<gene>
    <name evidence="2" type="ORF">JIR001_07930</name>
</gene>
<evidence type="ECO:0000256" key="1">
    <source>
        <dbReference type="SAM" id="Phobius"/>
    </source>
</evidence>
<dbReference type="AlphaFoldDB" id="A0A8D5UFF4"/>
<feature type="transmembrane region" description="Helical" evidence="1">
    <location>
        <begin position="6"/>
        <end position="25"/>
    </location>
</feature>
<reference evidence="2" key="1">
    <citation type="journal article" date="2013" name="Int. J. Syst. Evol. Microbiol.">
        <title>Polycladomyces abyssicola gen. nov., sp. nov., a thermophilic filamentous bacterium isolated from hemipelagic sediment.</title>
        <authorList>
            <person name="Tsubouchi T."/>
            <person name="Shimane Y."/>
            <person name="Mori K."/>
            <person name="Usui K."/>
            <person name="Hiraki T."/>
            <person name="Tame A."/>
            <person name="Uematsu K."/>
            <person name="Maruyama T."/>
            <person name="Hatada Y."/>
        </authorList>
    </citation>
    <scope>NUCLEOTIDE SEQUENCE</scope>
    <source>
        <strain evidence="2">JIR-001</strain>
    </source>
</reference>
<dbReference type="RefSeq" id="WP_212774303.1">
    <property type="nucleotide sequence ID" value="NZ_AP024601.1"/>
</dbReference>
<proteinExistence type="predicted"/>
<protein>
    <submittedName>
        <fullName evidence="2">Uncharacterized protein</fullName>
    </submittedName>
</protein>
<feature type="transmembrane region" description="Helical" evidence="1">
    <location>
        <begin position="49"/>
        <end position="73"/>
    </location>
</feature>
<name>A0A8D5UFF4_9BACL</name>
<keyword evidence="1" id="KW-0812">Transmembrane</keyword>
<feature type="transmembrane region" description="Helical" evidence="1">
    <location>
        <begin position="129"/>
        <end position="150"/>
    </location>
</feature>
<sequence length="154" mass="17087">MTLQNPLWLFVIASAICVVGIFFSFKQMVSNIVSSEYSQELFAKEFERFIVRLAAIEAVPVLLIAFGILQIFGSFQIIDHPVVEPVVPLIVTLLIMAFGAVNIFLTRMQIQQDPHLTDSAKRYVANQSIIVLALVNALPLISLVFCMMVLTGSV</sequence>
<feature type="transmembrane region" description="Helical" evidence="1">
    <location>
        <begin position="85"/>
        <end position="105"/>
    </location>
</feature>
<accession>A0A8D5UFF4</accession>